<dbReference type="AlphaFoldDB" id="A0A6G0TFV1"/>
<dbReference type="Gene3D" id="1.10.472.10">
    <property type="entry name" value="Cyclin-like"/>
    <property type="match status" value="1"/>
</dbReference>
<gene>
    <name evidence="3" type="ORF">AGLY_010173</name>
</gene>
<feature type="region of interest" description="Disordered" evidence="2">
    <location>
        <begin position="52"/>
        <end position="82"/>
    </location>
</feature>
<protein>
    <recommendedName>
        <fullName evidence="5">Cyclin-dependent kinase 5 activator</fullName>
    </recommendedName>
</protein>
<dbReference type="GO" id="GO:0016533">
    <property type="term" value="C:protein kinase 5 complex"/>
    <property type="evidence" value="ECO:0007669"/>
    <property type="project" value="InterPro"/>
</dbReference>
<dbReference type="EMBL" id="VYZN01000040">
    <property type="protein sequence ID" value="KAE9531971.1"/>
    <property type="molecule type" value="Genomic_DNA"/>
</dbReference>
<evidence type="ECO:0000313" key="4">
    <source>
        <dbReference type="Proteomes" id="UP000475862"/>
    </source>
</evidence>
<keyword evidence="4" id="KW-1185">Reference proteome</keyword>
<evidence type="ECO:0000256" key="2">
    <source>
        <dbReference type="SAM" id="MobiDB-lite"/>
    </source>
</evidence>
<evidence type="ECO:0000256" key="1">
    <source>
        <dbReference type="ARBA" id="ARBA00010175"/>
    </source>
</evidence>
<dbReference type="GO" id="GO:0061575">
    <property type="term" value="F:cyclin-dependent protein serine/threonine kinase activator activity"/>
    <property type="evidence" value="ECO:0007669"/>
    <property type="project" value="InterPro"/>
</dbReference>
<comment type="caution">
    <text evidence="3">The sequence shown here is derived from an EMBL/GenBank/DDBJ whole genome shotgun (WGS) entry which is preliminary data.</text>
</comment>
<dbReference type="PANTHER" id="PTHR23401:SF0">
    <property type="entry name" value="CYCLIN-DEPENDENT KINASE 5 ACTIVATOR"/>
    <property type="match status" value="1"/>
</dbReference>
<feature type="region of interest" description="Disordered" evidence="2">
    <location>
        <begin position="216"/>
        <end position="266"/>
    </location>
</feature>
<evidence type="ECO:0000313" key="3">
    <source>
        <dbReference type="EMBL" id="KAE9531971.1"/>
    </source>
</evidence>
<dbReference type="GO" id="GO:0019901">
    <property type="term" value="F:protein kinase binding"/>
    <property type="evidence" value="ECO:0007669"/>
    <property type="project" value="TreeGrafter"/>
</dbReference>
<name>A0A6G0TFV1_APHGL</name>
<dbReference type="GO" id="GO:0005737">
    <property type="term" value="C:cytoplasm"/>
    <property type="evidence" value="ECO:0007669"/>
    <property type="project" value="TreeGrafter"/>
</dbReference>
<reference evidence="3 4" key="1">
    <citation type="submission" date="2019-08" db="EMBL/GenBank/DDBJ databases">
        <title>The genome of the soybean aphid Biotype 1, its phylome, world population structure and adaptation to the North American continent.</title>
        <authorList>
            <person name="Giordano R."/>
            <person name="Donthu R.K."/>
            <person name="Hernandez A.G."/>
            <person name="Wright C.L."/>
            <person name="Zimin A.V."/>
        </authorList>
    </citation>
    <scope>NUCLEOTIDE SEQUENCE [LARGE SCALE GENOMIC DNA]</scope>
    <source>
        <tissue evidence="3">Whole aphids</tissue>
    </source>
</reference>
<dbReference type="SUPFAM" id="SSF47954">
    <property type="entry name" value="Cyclin-like"/>
    <property type="match status" value="1"/>
</dbReference>
<evidence type="ECO:0008006" key="5">
    <source>
        <dbReference type="Google" id="ProtNLM"/>
    </source>
</evidence>
<dbReference type="GO" id="GO:0007411">
    <property type="term" value="P:axon guidance"/>
    <property type="evidence" value="ECO:0007669"/>
    <property type="project" value="TreeGrafter"/>
</dbReference>
<proteinExistence type="inferred from homology"/>
<dbReference type="OrthoDB" id="7676799at2759"/>
<organism evidence="3 4">
    <name type="scientific">Aphis glycines</name>
    <name type="common">Soybean aphid</name>
    <dbReference type="NCBI Taxonomy" id="307491"/>
    <lineage>
        <taxon>Eukaryota</taxon>
        <taxon>Metazoa</taxon>
        <taxon>Ecdysozoa</taxon>
        <taxon>Arthropoda</taxon>
        <taxon>Hexapoda</taxon>
        <taxon>Insecta</taxon>
        <taxon>Pterygota</taxon>
        <taxon>Neoptera</taxon>
        <taxon>Paraneoptera</taxon>
        <taxon>Hemiptera</taxon>
        <taxon>Sternorrhyncha</taxon>
        <taxon>Aphidomorpha</taxon>
        <taxon>Aphidoidea</taxon>
        <taxon>Aphididae</taxon>
        <taxon>Aphidini</taxon>
        <taxon>Aphis</taxon>
        <taxon>Aphis</taxon>
    </lineage>
</organism>
<accession>A0A6G0TFV1</accession>
<dbReference type="InterPro" id="IPR004944">
    <property type="entry name" value="CDK5_activator"/>
</dbReference>
<dbReference type="Proteomes" id="UP000475862">
    <property type="component" value="Unassembled WGS sequence"/>
</dbReference>
<dbReference type="Pfam" id="PF03261">
    <property type="entry name" value="CDK5_activator"/>
    <property type="match status" value="1"/>
</dbReference>
<dbReference type="PANTHER" id="PTHR23401">
    <property type="entry name" value="CYCLIN DEPENDANT KINASE-5 ACTIVATOR"/>
    <property type="match status" value="1"/>
</dbReference>
<feature type="region of interest" description="Disordered" evidence="2">
    <location>
        <begin position="1"/>
        <end position="29"/>
    </location>
</feature>
<dbReference type="InterPro" id="IPR036915">
    <property type="entry name" value="Cyclin-like_sf"/>
</dbReference>
<sequence>MQISPVGVSLQASSKCTPPNALQLRDGRPRDGCRDAAAAAIDCHGRLPLGRPCERRTSTTTTAPPLLPPPPPLIKTKTSSGKKTTTVKITITVRIGRAAATEQLENRRPGPGVVAAVAVATAAPEPPARPRLSESFPSVRLSAMGTVLSISPKDRKSVYPAMATSASAAEFTLSSFTYEQLTKRRHADVMAGRSISMMLPANININTINNNIINNNNNNNNSHNHHHHNNNSENNCKTATTGCEPHQQQQQQQQQQQRGTLEKSLKKHSALINALSWKRFSTSQNKKKLDNGGTVGAGGGVKSKQLLVGRQPLVDTNANVDCGGGRSNGVRRSATTTGLDVANNNSGGADKLVPRVTLVPSHTCHNLVPRKTIIQASTSELLKCLGIYLHHKCYKLNDFQAGDAVMWLRTVDRSLLIQGWQCQAVRVA</sequence>
<comment type="similarity">
    <text evidence="1">Belongs to the cyclin-dependent kinase 5 activator family.</text>
</comment>
<feature type="compositionally biased region" description="Low complexity" evidence="2">
    <location>
        <begin position="247"/>
        <end position="257"/>
    </location>
</feature>
<dbReference type="GO" id="GO:0030426">
    <property type="term" value="C:growth cone"/>
    <property type="evidence" value="ECO:0007669"/>
    <property type="project" value="TreeGrafter"/>
</dbReference>